<evidence type="ECO:0000256" key="4">
    <source>
        <dbReference type="ARBA" id="ARBA00022692"/>
    </source>
</evidence>
<dbReference type="GO" id="GO:0005787">
    <property type="term" value="C:signal peptidase complex"/>
    <property type="evidence" value="ECO:0007669"/>
    <property type="project" value="InterPro"/>
</dbReference>
<dbReference type="Pfam" id="PF06645">
    <property type="entry name" value="SPC12"/>
    <property type="match status" value="1"/>
</dbReference>
<comment type="function">
    <text evidence="8">Component of the signal peptidase complex (SPC) which catalyzes the cleavage of N-terminal signal sequences from nascent proteins as they are translocated into the lumen of the endoplasmic reticulum. Dispensable for SPC enzymatic activity.</text>
</comment>
<dbReference type="GO" id="GO:0045047">
    <property type="term" value="P:protein targeting to ER"/>
    <property type="evidence" value="ECO:0007669"/>
    <property type="project" value="TreeGrafter"/>
</dbReference>
<dbReference type="STRING" id="461836.A0A0L0D3E8"/>
<evidence type="ECO:0000256" key="8">
    <source>
        <dbReference type="ARBA" id="ARBA00045204"/>
    </source>
</evidence>
<feature type="transmembrane region" description="Helical" evidence="9">
    <location>
        <begin position="38"/>
        <end position="59"/>
    </location>
</feature>
<dbReference type="PANTHER" id="PTHR13202:SF0">
    <property type="entry name" value="SIGNAL PEPTIDASE COMPLEX SUBUNIT 1"/>
    <property type="match status" value="1"/>
</dbReference>
<comment type="subcellular location">
    <subcellularLocation>
        <location evidence="1">Endoplasmic reticulum membrane</location>
        <topology evidence="1">Multi-pass membrane protein</topology>
    </subcellularLocation>
</comment>
<accession>A0A0L0D3E8</accession>
<keyword evidence="5" id="KW-0256">Endoplasmic reticulum</keyword>
<dbReference type="GO" id="GO:0006465">
    <property type="term" value="P:signal peptide processing"/>
    <property type="evidence" value="ECO:0007669"/>
    <property type="project" value="InterPro"/>
</dbReference>
<name>A0A0L0D3E8_THETB</name>
<reference evidence="10 11" key="1">
    <citation type="submission" date="2010-05" db="EMBL/GenBank/DDBJ databases">
        <title>The Genome Sequence of Thecamonas trahens ATCC 50062.</title>
        <authorList>
            <consortium name="The Broad Institute Genome Sequencing Platform"/>
            <person name="Russ C."/>
            <person name="Cuomo C."/>
            <person name="Shea T."/>
            <person name="Young S.K."/>
            <person name="Zeng Q."/>
            <person name="Koehrsen M."/>
            <person name="Haas B."/>
            <person name="Borodovsky M."/>
            <person name="Guigo R."/>
            <person name="Alvarado L."/>
            <person name="Berlin A."/>
            <person name="Bochicchio J."/>
            <person name="Borenstein D."/>
            <person name="Chapman S."/>
            <person name="Chen Z."/>
            <person name="Freedman E."/>
            <person name="Gellesch M."/>
            <person name="Goldberg J."/>
            <person name="Griggs A."/>
            <person name="Gujja S."/>
            <person name="Heilman E."/>
            <person name="Heiman D."/>
            <person name="Hepburn T."/>
            <person name="Howarth C."/>
            <person name="Jen D."/>
            <person name="Larson L."/>
            <person name="Mehta T."/>
            <person name="Park D."/>
            <person name="Pearson M."/>
            <person name="Roberts A."/>
            <person name="Saif S."/>
            <person name="Shenoy N."/>
            <person name="Sisk P."/>
            <person name="Stolte C."/>
            <person name="Sykes S."/>
            <person name="Thomson T."/>
            <person name="Walk T."/>
            <person name="White J."/>
            <person name="Yandava C."/>
            <person name="Burger G."/>
            <person name="Gray M.W."/>
            <person name="Holland P.W.H."/>
            <person name="King N."/>
            <person name="Lang F.B.F."/>
            <person name="Roger A.J."/>
            <person name="Ruiz-Trillo I."/>
            <person name="Lander E."/>
            <person name="Nusbaum C."/>
        </authorList>
    </citation>
    <scope>NUCLEOTIDE SEQUENCE [LARGE SCALE GENOMIC DNA]</scope>
    <source>
        <strain evidence="10 11">ATCC 50062</strain>
    </source>
</reference>
<dbReference type="OrthoDB" id="263893at2759"/>
<dbReference type="RefSeq" id="XP_013760475.1">
    <property type="nucleotide sequence ID" value="XM_013905021.1"/>
</dbReference>
<proteinExistence type="inferred from homology"/>
<evidence type="ECO:0000256" key="6">
    <source>
        <dbReference type="ARBA" id="ARBA00022989"/>
    </source>
</evidence>
<feature type="transmembrane region" description="Helical" evidence="9">
    <location>
        <begin position="12"/>
        <end position="32"/>
    </location>
</feature>
<gene>
    <name evidence="10" type="ORF">AMSG_03146</name>
</gene>
<dbReference type="PANTHER" id="PTHR13202">
    <property type="entry name" value="MICROSOMAL SIGNAL PEPTIDASE 12 KDA SUBUNIT"/>
    <property type="match status" value="1"/>
</dbReference>
<protein>
    <recommendedName>
        <fullName evidence="3">Signal peptidase complex subunit 1</fullName>
    </recommendedName>
</protein>
<evidence type="ECO:0000256" key="3">
    <source>
        <dbReference type="ARBA" id="ARBA00017059"/>
    </source>
</evidence>
<keyword evidence="11" id="KW-1185">Reference proteome</keyword>
<evidence type="ECO:0000256" key="1">
    <source>
        <dbReference type="ARBA" id="ARBA00004477"/>
    </source>
</evidence>
<dbReference type="AlphaFoldDB" id="A0A0L0D3E8"/>
<evidence type="ECO:0000256" key="9">
    <source>
        <dbReference type="SAM" id="Phobius"/>
    </source>
</evidence>
<evidence type="ECO:0000256" key="5">
    <source>
        <dbReference type="ARBA" id="ARBA00022824"/>
    </source>
</evidence>
<evidence type="ECO:0000256" key="2">
    <source>
        <dbReference type="ARBA" id="ARBA00005245"/>
    </source>
</evidence>
<sequence length="115" mass="12353">MDLKGMVLMEWLTQVILMAATAVAFVAGWVAASFAVAMYVFGAGVLVALAVCTPDWGFYNTAPKTFLEPVSSDEAQFNILDLFPSEAAKTAAEIRVSGGEVPTRYNGSSGKRRKR</sequence>
<evidence type="ECO:0000313" key="11">
    <source>
        <dbReference type="Proteomes" id="UP000054408"/>
    </source>
</evidence>
<keyword evidence="6 9" id="KW-1133">Transmembrane helix</keyword>
<comment type="similarity">
    <text evidence="2">Belongs to the SPCS1 family.</text>
</comment>
<dbReference type="InterPro" id="IPR009542">
    <property type="entry name" value="Spc1/SPCS1"/>
</dbReference>
<keyword evidence="7 9" id="KW-0472">Membrane</keyword>
<dbReference type="GeneID" id="25562774"/>
<evidence type="ECO:0000313" key="10">
    <source>
        <dbReference type="EMBL" id="KNC46710.1"/>
    </source>
</evidence>
<dbReference type="Proteomes" id="UP000054408">
    <property type="component" value="Unassembled WGS sequence"/>
</dbReference>
<organism evidence="10 11">
    <name type="scientific">Thecamonas trahens ATCC 50062</name>
    <dbReference type="NCBI Taxonomy" id="461836"/>
    <lineage>
        <taxon>Eukaryota</taxon>
        <taxon>Apusozoa</taxon>
        <taxon>Apusomonadida</taxon>
        <taxon>Apusomonadidae</taxon>
        <taxon>Thecamonas</taxon>
    </lineage>
</organism>
<keyword evidence="4 9" id="KW-0812">Transmembrane</keyword>
<evidence type="ECO:0000256" key="7">
    <source>
        <dbReference type="ARBA" id="ARBA00023136"/>
    </source>
</evidence>
<dbReference type="EMBL" id="GL349443">
    <property type="protein sequence ID" value="KNC46710.1"/>
    <property type="molecule type" value="Genomic_DNA"/>
</dbReference>